<dbReference type="Gene3D" id="1.10.1470.10">
    <property type="entry name" value="YjbJ"/>
    <property type="match status" value="1"/>
</dbReference>
<dbReference type="InterPro" id="IPR026042">
    <property type="entry name" value="YjbJ"/>
</dbReference>
<dbReference type="RefSeq" id="WP_404616100.1">
    <property type="nucleotide sequence ID" value="NZ_JADIKK010000008.1"/>
</dbReference>
<feature type="domain" description="CsbD-like" evidence="2">
    <location>
        <begin position="4"/>
        <end position="56"/>
    </location>
</feature>
<keyword evidence="4" id="KW-1185">Reference proteome</keyword>
<evidence type="ECO:0000259" key="2">
    <source>
        <dbReference type="Pfam" id="PF05532"/>
    </source>
</evidence>
<dbReference type="PANTHER" id="PTHR34977">
    <property type="entry name" value="UPF0337 PROTEIN YJBJ"/>
    <property type="match status" value="1"/>
</dbReference>
<comment type="similarity">
    <text evidence="1">Belongs to the UPF0337 (CsbD) family.</text>
</comment>
<evidence type="ECO:0000313" key="3">
    <source>
        <dbReference type="EMBL" id="MFK2879276.1"/>
    </source>
</evidence>
<dbReference type="PIRSF" id="PIRSF039008">
    <property type="entry name" value="YjbJ"/>
    <property type="match status" value="1"/>
</dbReference>
<proteinExistence type="inferred from homology"/>
<dbReference type="Pfam" id="PF05532">
    <property type="entry name" value="CsbD"/>
    <property type="match status" value="1"/>
</dbReference>
<reference evidence="3 4" key="1">
    <citation type="submission" date="2020-10" db="EMBL/GenBank/DDBJ databases">
        <title>Phylogeny of dyella-like bacteria.</title>
        <authorList>
            <person name="Fu J."/>
        </authorList>
    </citation>
    <scope>NUCLEOTIDE SEQUENCE [LARGE SCALE GENOMIC DNA]</scope>
    <source>
        <strain evidence="3 4">KACC 19113</strain>
    </source>
</reference>
<protein>
    <submittedName>
        <fullName evidence="3">CsbD family protein</fullName>
    </submittedName>
</protein>
<evidence type="ECO:0000256" key="1">
    <source>
        <dbReference type="ARBA" id="ARBA00009129"/>
    </source>
</evidence>
<dbReference type="PANTHER" id="PTHR34977:SF1">
    <property type="entry name" value="UPF0337 PROTEIN YJBJ"/>
    <property type="match status" value="1"/>
</dbReference>
<dbReference type="Proteomes" id="UP001620339">
    <property type="component" value="Unassembled WGS sequence"/>
</dbReference>
<gene>
    <name evidence="3" type="ORF">ISP25_19570</name>
</gene>
<dbReference type="EMBL" id="JADIKK010000008">
    <property type="protein sequence ID" value="MFK2879276.1"/>
    <property type="molecule type" value="Genomic_DNA"/>
</dbReference>
<dbReference type="InterPro" id="IPR036629">
    <property type="entry name" value="YjbJ_sf"/>
</dbReference>
<name>A0ABW8JAE0_9GAMM</name>
<evidence type="ECO:0000313" key="4">
    <source>
        <dbReference type="Proteomes" id="UP001620339"/>
    </source>
</evidence>
<comment type="caution">
    <text evidence="3">The sequence shown here is derived from an EMBL/GenBank/DDBJ whole genome shotgun (WGS) entry which is preliminary data.</text>
</comment>
<organism evidence="3 4">
    <name type="scientific">Rhodanobacter hydrolyticus</name>
    <dbReference type="NCBI Taxonomy" id="2250595"/>
    <lineage>
        <taxon>Bacteria</taxon>
        <taxon>Pseudomonadati</taxon>
        <taxon>Pseudomonadota</taxon>
        <taxon>Gammaproteobacteria</taxon>
        <taxon>Lysobacterales</taxon>
        <taxon>Rhodanobacteraceae</taxon>
        <taxon>Rhodanobacter</taxon>
    </lineage>
</organism>
<accession>A0ABW8JAE0</accession>
<dbReference type="InterPro" id="IPR050423">
    <property type="entry name" value="UPF0337_stress_rsp"/>
</dbReference>
<sequence>MNEDKIKGRWKQLHGKLKARWGKLTDDDLTVADGSTEYLAGKLQERYGIARDEAKKQIRDFDLDLDL</sequence>
<dbReference type="SUPFAM" id="SSF69047">
    <property type="entry name" value="Hypothetical protein YjbJ"/>
    <property type="match status" value="1"/>
</dbReference>
<dbReference type="InterPro" id="IPR008462">
    <property type="entry name" value="CsbD"/>
</dbReference>